<sequence length="488" mass="57417">MAEKNRFSKLLKHLMSVAEVKNYTLAQELQYDVSYISKWTSGQMIPSEKYEKKILKGISECIVKGCGQEAAEKLMQDYQVDNAQDLKLAVLDNLEAEYFYVRELQNNAGVDVAPKTFFYPEMKLAQYIAKMRHPVLRRVNALDVVAALDIFAMEREYQLQIAEEKNKHVPKGKWYQDVHYAMVVDVQGDKLDYRYDIIYLVDLMERNNCIDFQLYGSPQAAGRAVFVVQDDYAISGMLVSRDQCMSVVITEDQENCSVMYRNLKELCNRDRLLFRKTSMREMLIKHEYVHALLALKQQWFIGHLTEHFLPDDLFDEIAEMLDEGEEGTPNKEQLRNIHRMSKNIIEESRIRILIYRTAFYNLVVDHELDFFNCRVRLTSEQIVRYLNHFLELCRKHPELEIKMISGRLISDIEYSTRQCIFLSDTISYLRLNGDFNNMYIINRMDMREAFEKMFKEFWETQDSNVLISDKETIIANIEHVLSGVLEEA</sequence>
<dbReference type="AlphaFoldDB" id="A0A9D2RD91"/>
<accession>A0A9D2RD91</accession>
<gene>
    <name evidence="1" type="ORF">H9913_13160</name>
</gene>
<proteinExistence type="predicted"/>
<dbReference type="Proteomes" id="UP000823850">
    <property type="component" value="Unassembled WGS sequence"/>
</dbReference>
<reference evidence="1" key="2">
    <citation type="submission" date="2021-04" db="EMBL/GenBank/DDBJ databases">
        <authorList>
            <person name="Gilroy R."/>
        </authorList>
    </citation>
    <scope>NUCLEOTIDE SEQUENCE</scope>
    <source>
        <strain evidence="1">ChiW19-6364</strain>
    </source>
</reference>
<evidence type="ECO:0000313" key="2">
    <source>
        <dbReference type="Proteomes" id="UP000823850"/>
    </source>
</evidence>
<reference evidence="1" key="1">
    <citation type="journal article" date="2021" name="PeerJ">
        <title>Extensive microbial diversity within the chicken gut microbiome revealed by metagenomics and culture.</title>
        <authorList>
            <person name="Gilroy R."/>
            <person name="Ravi A."/>
            <person name="Getino M."/>
            <person name="Pursley I."/>
            <person name="Horton D.L."/>
            <person name="Alikhan N.F."/>
            <person name="Baker D."/>
            <person name="Gharbi K."/>
            <person name="Hall N."/>
            <person name="Watson M."/>
            <person name="Adriaenssens E.M."/>
            <person name="Foster-Nyarko E."/>
            <person name="Jarju S."/>
            <person name="Secka A."/>
            <person name="Antonio M."/>
            <person name="Oren A."/>
            <person name="Chaudhuri R.R."/>
            <person name="La Ragione R."/>
            <person name="Hildebrand F."/>
            <person name="Pallen M.J."/>
        </authorList>
    </citation>
    <scope>NUCLEOTIDE SEQUENCE</scope>
    <source>
        <strain evidence="1">ChiW19-6364</strain>
    </source>
</reference>
<evidence type="ECO:0000313" key="1">
    <source>
        <dbReference type="EMBL" id="HJD40958.1"/>
    </source>
</evidence>
<comment type="caution">
    <text evidence="1">The sequence shown here is derived from an EMBL/GenBank/DDBJ whole genome shotgun (WGS) entry which is preliminary data.</text>
</comment>
<name>A0A9D2RD91_9FIRM</name>
<protein>
    <submittedName>
        <fullName evidence="1">Uncharacterized protein</fullName>
    </submittedName>
</protein>
<dbReference type="EMBL" id="DWUX01000226">
    <property type="protein sequence ID" value="HJD40958.1"/>
    <property type="molecule type" value="Genomic_DNA"/>
</dbReference>
<organism evidence="1 2">
    <name type="scientific">Candidatus Blautia stercoripullorum</name>
    <dbReference type="NCBI Taxonomy" id="2838502"/>
    <lineage>
        <taxon>Bacteria</taxon>
        <taxon>Bacillati</taxon>
        <taxon>Bacillota</taxon>
        <taxon>Clostridia</taxon>
        <taxon>Lachnospirales</taxon>
        <taxon>Lachnospiraceae</taxon>
        <taxon>Blautia</taxon>
    </lineage>
</organism>